<dbReference type="EMBL" id="JASJQH010007175">
    <property type="protein sequence ID" value="KAK9716840.1"/>
    <property type="molecule type" value="Genomic_DNA"/>
</dbReference>
<evidence type="ECO:0000313" key="1">
    <source>
        <dbReference type="EMBL" id="KAK9716840.1"/>
    </source>
</evidence>
<comment type="caution">
    <text evidence="1">The sequence shown here is derived from an EMBL/GenBank/DDBJ whole genome shotgun (WGS) entry which is preliminary data.</text>
</comment>
<dbReference type="Proteomes" id="UP001479436">
    <property type="component" value="Unassembled WGS sequence"/>
</dbReference>
<protein>
    <submittedName>
        <fullName evidence="1">Uncharacterized protein</fullName>
    </submittedName>
</protein>
<sequence>MTNLLIETQTLHQFPHVVDWDLEYEEIAPKKDNNDEESNSHTELLQFASTIHLPTKEEFRQIVQDKEKSAELYSALLEACSQLDELTLQHKEKAPKNVDTLPQYWTVLGSPYYHKARTMALRQFHSPQSSYFLPNNDQMILDLIHSWNVFPDSIFQSKHGRERILAWLKTLYILERAAVRNRVVGVRMSNRHHRKYDGKTLTRSLLPKGYTVTHQMVKRVVLMRDTSKHRGSWNTMDSEKNFWKHYQEALVDLRGMSRHEAEAHLTNLVKKDQNHYGKF</sequence>
<proteinExistence type="predicted"/>
<organism evidence="1 2">
    <name type="scientific">Basidiobolus ranarum</name>
    <dbReference type="NCBI Taxonomy" id="34480"/>
    <lineage>
        <taxon>Eukaryota</taxon>
        <taxon>Fungi</taxon>
        <taxon>Fungi incertae sedis</taxon>
        <taxon>Zoopagomycota</taxon>
        <taxon>Entomophthoromycotina</taxon>
        <taxon>Basidiobolomycetes</taxon>
        <taxon>Basidiobolales</taxon>
        <taxon>Basidiobolaceae</taxon>
        <taxon>Basidiobolus</taxon>
    </lineage>
</organism>
<accession>A0ABR2W1B6</accession>
<keyword evidence="2" id="KW-1185">Reference proteome</keyword>
<reference evidence="1 2" key="1">
    <citation type="submission" date="2023-04" db="EMBL/GenBank/DDBJ databases">
        <title>Genome of Basidiobolus ranarum AG-B5.</title>
        <authorList>
            <person name="Stajich J.E."/>
            <person name="Carter-House D."/>
            <person name="Gryganskyi A."/>
        </authorList>
    </citation>
    <scope>NUCLEOTIDE SEQUENCE [LARGE SCALE GENOMIC DNA]</scope>
    <source>
        <strain evidence="1 2">AG-B5</strain>
    </source>
</reference>
<evidence type="ECO:0000313" key="2">
    <source>
        <dbReference type="Proteomes" id="UP001479436"/>
    </source>
</evidence>
<name>A0ABR2W1B6_9FUNG</name>
<gene>
    <name evidence="1" type="ORF">K7432_006628</name>
</gene>